<proteinExistence type="inferred from homology"/>
<evidence type="ECO:0000256" key="12">
    <source>
        <dbReference type="ARBA" id="ARBA00081411"/>
    </source>
</evidence>
<comment type="caution">
    <text evidence="15">The sequence shown here is derived from an EMBL/GenBank/DDBJ whole genome shotgun (WGS) entry which is preliminary data.</text>
</comment>
<evidence type="ECO:0000256" key="4">
    <source>
        <dbReference type="ARBA" id="ARBA00012574"/>
    </source>
</evidence>
<organism evidence="15 16">
    <name type="scientific">Cobetia crustatorum</name>
    <dbReference type="NCBI Taxonomy" id="553385"/>
    <lineage>
        <taxon>Bacteria</taxon>
        <taxon>Pseudomonadati</taxon>
        <taxon>Pseudomonadota</taxon>
        <taxon>Gammaproteobacteria</taxon>
        <taxon>Oceanospirillales</taxon>
        <taxon>Halomonadaceae</taxon>
        <taxon>Cobetia</taxon>
    </lineage>
</organism>
<evidence type="ECO:0000256" key="9">
    <source>
        <dbReference type="ARBA" id="ARBA00023211"/>
    </source>
</evidence>
<dbReference type="InterPro" id="IPR000994">
    <property type="entry name" value="Pept_M24"/>
</dbReference>
<dbReference type="Gene3D" id="3.40.350.10">
    <property type="entry name" value="Creatinase/prolidase N-terminal domain"/>
    <property type="match status" value="1"/>
</dbReference>
<dbReference type="SUPFAM" id="SSF55920">
    <property type="entry name" value="Creatinase/aminopeptidase"/>
    <property type="match status" value="1"/>
</dbReference>
<keyword evidence="5" id="KW-0645">Protease</keyword>
<dbReference type="GO" id="GO:0006508">
    <property type="term" value="P:proteolysis"/>
    <property type="evidence" value="ECO:0007669"/>
    <property type="project" value="UniProtKB-KW"/>
</dbReference>
<protein>
    <recommendedName>
        <fullName evidence="10">Xaa-Pro aminopeptidase</fullName>
        <ecNumber evidence="4">3.4.11.9</ecNumber>
    </recommendedName>
    <alternativeName>
        <fullName evidence="11">Aminopeptidase P II</fullName>
    </alternativeName>
    <alternativeName>
        <fullName evidence="12">X-Pro aminopeptidase</fullName>
    </alternativeName>
</protein>
<comment type="catalytic activity">
    <reaction evidence="1">
        <text>Release of any N-terminal amino acid, including proline, that is linked to proline, even from a dipeptide or tripeptide.</text>
        <dbReference type="EC" id="3.4.11.9"/>
    </reaction>
</comment>
<dbReference type="PANTHER" id="PTHR43226:SF4">
    <property type="entry name" value="XAA-PRO AMINOPEPTIDASE 3"/>
    <property type="match status" value="1"/>
</dbReference>
<keyword evidence="16" id="KW-1185">Reference proteome</keyword>
<evidence type="ECO:0000256" key="11">
    <source>
        <dbReference type="ARBA" id="ARBA00075356"/>
    </source>
</evidence>
<dbReference type="FunFam" id="3.90.230.10:FF:000002">
    <property type="entry name" value="Xaa-Pro aminopeptidase 3"/>
    <property type="match status" value="1"/>
</dbReference>
<dbReference type="GO" id="GO:0030145">
    <property type="term" value="F:manganese ion binding"/>
    <property type="evidence" value="ECO:0007669"/>
    <property type="project" value="InterPro"/>
</dbReference>
<evidence type="ECO:0000259" key="14">
    <source>
        <dbReference type="SMART" id="SM01011"/>
    </source>
</evidence>
<accession>A0A558HS65</accession>
<evidence type="ECO:0000256" key="7">
    <source>
        <dbReference type="ARBA" id="ARBA00022801"/>
    </source>
</evidence>
<comment type="cofactor">
    <cofactor evidence="2">
        <name>Mn(2+)</name>
        <dbReference type="ChEBI" id="CHEBI:29035"/>
    </cofactor>
</comment>
<comment type="similarity">
    <text evidence="3 13">Belongs to the peptidase M24B family.</text>
</comment>
<dbReference type="SMART" id="SM01011">
    <property type="entry name" value="AMP_N"/>
    <property type="match status" value="1"/>
</dbReference>
<keyword evidence="6 13" id="KW-0479">Metal-binding</keyword>
<dbReference type="GO" id="GO:0070006">
    <property type="term" value="F:metalloaminopeptidase activity"/>
    <property type="evidence" value="ECO:0007669"/>
    <property type="project" value="InterPro"/>
</dbReference>
<evidence type="ECO:0000313" key="16">
    <source>
        <dbReference type="Proteomes" id="UP000319941"/>
    </source>
</evidence>
<dbReference type="STRING" id="553385.GCA_000591415_01330"/>
<dbReference type="InterPro" id="IPR036005">
    <property type="entry name" value="Creatinase/aminopeptidase-like"/>
</dbReference>
<dbReference type="Proteomes" id="UP000319941">
    <property type="component" value="Unassembled WGS sequence"/>
</dbReference>
<evidence type="ECO:0000256" key="1">
    <source>
        <dbReference type="ARBA" id="ARBA00001424"/>
    </source>
</evidence>
<keyword evidence="9" id="KW-0464">Manganese</keyword>
<dbReference type="PANTHER" id="PTHR43226">
    <property type="entry name" value="XAA-PRO AMINOPEPTIDASE 3"/>
    <property type="match status" value="1"/>
</dbReference>
<keyword evidence="8" id="KW-0482">Metalloprotease</keyword>
<dbReference type="NCBIfam" id="NF008131">
    <property type="entry name" value="PRK10879.1"/>
    <property type="match status" value="1"/>
</dbReference>
<evidence type="ECO:0000256" key="10">
    <source>
        <dbReference type="ARBA" id="ARBA00069363"/>
    </source>
</evidence>
<dbReference type="Pfam" id="PF05195">
    <property type="entry name" value="AMP_N"/>
    <property type="match status" value="1"/>
</dbReference>
<dbReference type="Gene3D" id="3.90.230.10">
    <property type="entry name" value="Creatinase/methionine aminopeptidase superfamily"/>
    <property type="match status" value="1"/>
</dbReference>
<feature type="domain" description="Aminopeptidase P N-terminal" evidence="14">
    <location>
        <begin position="14"/>
        <end position="148"/>
    </location>
</feature>
<dbReference type="InterPro" id="IPR007865">
    <property type="entry name" value="Aminopep_P_N"/>
</dbReference>
<dbReference type="PROSITE" id="PS00491">
    <property type="entry name" value="PROLINE_PEPTIDASE"/>
    <property type="match status" value="1"/>
</dbReference>
<gene>
    <name evidence="15" type="primary">pepP</name>
    <name evidence="15" type="ORF">FQP86_05485</name>
</gene>
<dbReference type="AlphaFoldDB" id="A0A558HS65"/>
<dbReference type="RefSeq" id="WP_088743581.1">
    <property type="nucleotide sequence ID" value="NZ_CAWOWR010000087.1"/>
</dbReference>
<dbReference type="EMBL" id="VNFH01000003">
    <property type="protein sequence ID" value="TVU71977.1"/>
    <property type="molecule type" value="Genomic_DNA"/>
</dbReference>
<dbReference type="InterPro" id="IPR001131">
    <property type="entry name" value="Peptidase_M24B_aminopep-P_CS"/>
</dbReference>
<dbReference type="OrthoDB" id="9806388at2"/>
<dbReference type="GO" id="GO:0005829">
    <property type="term" value="C:cytosol"/>
    <property type="evidence" value="ECO:0007669"/>
    <property type="project" value="TreeGrafter"/>
</dbReference>
<dbReference type="Pfam" id="PF00557">
    <property type="entry name" value="Peptidase_M24"/>
    <property type="match status" value="1"/>
</dbReference>
<dbReference type="CDD" id="cd01087">
    <property type="entry name" value="Prolidase"/>
    <property type="match status" value="1"/>
</dbReference>
<keyword evidence="7 15" id="KW-0378">Hydrolase</keyword>
<evidence type="ECO:0000256" key="3">
    <source>
        <dbReference type="ARBA" id="ARBA00008766"/>
    </source>
</evidence>
<keyword evidence="15" id="KW-0031">Aminopeptidase</keyword>
<name>A0A558HS65_9GAMM</name>
<evidence type="ECO:0000256" key="2">
    <source>
        <dbReference type="ARBA" id="ARBA00001936"/>
    </source>
</evidence>
<sequence length="448" mass="48964">MTTAPAILTAPAALTAENFHARRQRLMAQLPQDAAALVLSSGLAQRNRDSEYAFRQNSDFHYLTGWPEPEAALLLLPGRAEGESVLFCQEKDPLAEAWTGIRVGAEGAVAEAGFDQAFTNDARDEVLAGLLDGRQRLYVLFEDEEALVLAQSLREELAAGVRRGARPPSAFEDLAPLLHEQRLIKDEREIALMRHAAEISARAHVRAMQISRAGLHEYHLQAEIEHEFQWQGAPAPAYTSIVGGGVNACVLHYIENRAPLVEGELVLIDAGAEFALYAGDITRTFPVNGRFSEPQRLLYDVVLKAQERAIAAVVPGATLVGIHQQVVHDLTTGLVELGLLTGDVDELIGDEAYRRFYLHSTSHWLGLDVHDVGSYRENGEPRPLVPGMVLTVEPGLYIPDEADIPREYRGIGIRIEDDVVVTGNGHEVLSHGVPKSVAAIEALMREGA</sequence>
<reference evidence="15 16" key="1">
    <citation type="submission" date="2019-07" db="EMBL/GenBank/DDBJ databases">
        <title>Diversity of Bacteria from Kongsfjorden, Arctic.</title>
        <authorList>
            <person name="Yu Y."/>
        </authorList>
    </citation>
    <scope>NUCLEOTIDE SEQUENCE [LARGE SCALE GENOMIC DNA]</scope>
    <source>
        <strain evidence="15 16">SM1923</strain>
    </source>
</reference>
<dbReference type="InterPro" id="IPR029149">
    <property type="entry name" value="Creatin/AminoP/Spt16_N"/>
</dbReference>
<evidence type="ECO:0000256" key="8">
    <source>
        <dbReference type="ARBA" id="ARBA00023049"/>
    </source>
</evidence>
<evidence type="ECO:0000313" key="15">
    <source>
        <dbReference type="EMBL" id="TVU71977.1"/>
    </source>
</evidence>
<evidence type="ECO:0000256" key="5">
    <source>
        <dbReference type="ARBA" id="ARBA00022670"/>
    </source>
</evidence>
<evidence type="ECO:0000256" key="13">
    <source>
        <dbReference type="RuleBase" id="RU000590"/>
    </source>
</evidence>
<evidence type="ECO:0000256" key="6">
    <source>
        <dbReference type="ARBA" id="ARBA00022723"/>
    </source>
</evidence>
<dbReference type="EC" id="3.4.11.9" evidence="4"/>
<dbReference type="SUPFAM" id="SSF53092">
    <property type="entry name" value="Creatinase/prolidase N-terminal domain"/>
    <property type="match status" value="1"/>
</dbReference>
<dbReference type="InterPro" id="IPR052433">
    <property type="entry name" value="X-Pro_dipept-like"/>
</dbReference>